<dbReference type="EMBL" id="PYLZ01000006">
    <property type="protein sequence ID" value="PSW24030.1"/>
    <property type="molecule type" value="Genomic_DNA"/>
</dbReference>
<sequence length="111" mass="11931">MKQYLALGVALLALSGCTTSSITEKGEQVDIVWNVETTSKQCQLKSTFVGSEGAWYNFWLISNRSLTVGALNQLRNQAAEVGANTLLLGAPLPYVSSVTYVGNAYDCPPPE</sequence>
<dbReference type="Proteomes" id="UP000240481">
    <property type="component" value="Unassembled WGS sequence"/>
</dbReference>
<dbReference type="PROSITE" id="PS51257">
    <property type="entry name" value="PROKAR_LIPOPROTEIN"/>
    <property type="match status" value="1"/>
</dbReference>
<evidence type="ECO:0000313" key="3">
    <source>
        <dbReference type="Proteomes" id="UP000240481"/>
    </source>
</evidence>
<dbReference type="Pfam" id="PF13698">
    <property type="entry name" value="DUF4156"/>
    <property type="match status" value="1"/>
</dbReference>
<accession>A0A0J8Y124</accession>
<evidence type="ECO:0000256" key="1">
    <source>
        <dbReference type="SAM" id="SignalP"/>
    </source>
</evidence>
<feature type="signal peptide" evidence="1">
    <location>
        <begin position="1"/>
        <end position="20"/>
    </location>
</feature>
<comment type="caution">
    <text evidence="2">The sequence shown here is derived from an EMBL/GenBank/DDBJ whole genome shotgun (WGS) entry which is preliminary data.</text>
</comment>
<dbReference type="InterPro" id="IPR025294">
    <property type="entry name" value="DUF4156"/>
</dbReference>
<proteinExistence type="predicted"/>
<protein>
    <submittedName>
        <fullName evidence="2">DUF4156 domain-containing protein</fullName>
    </submittedName>
</protein>
<dbReference type="OrthoDB" id="6265533at2"/>
<dbReference type="RefSeq" id="WP_048898171.1">
    <property type="nucleotide sequence ID" value="NZ_AP024852.1"/>
</dbReference>
<keyword evidence="3" id="KW-1185">Reference proteome</keyword>
<organism evidence="2 3">
    <name type="scientific">Photobacterium swingsii</name>
    <dbReference type="NCBI Taxonomy" id="680026"/>
    <lineage>
        <taxon>Bacteria</taxon>
        <taxon>Pseudomonadati</taxon>
        <taxon>Pseudomonadota</taxon>
        <taxon>Gammaproteobacteria</taxon>
        <taxon>Vibrionales</taxon>
        <taxon>Vibrionaceae</taxon>
        <taxon>Photobacterium</taxon>
    </lineage>
</organism>
<gene>
    <name evidence="2" type="ORF">C9I94_11850</name>
</gene>
<dbReference type="AlphaFoldDB" id="A0A0J8Y124"/>
<evidence type="ECO:0000313" key="2">
    <source>
        <dbReference type="EMBL" id="PSW24030.1"/>
    </source>
</evidence>
<reference evidence="2 3" key="1">
    <citation type="submission" date="2018-01" db="EMBL/GenBank/DDBJ databases">
        <title>Whole genome sequencing of Histamine producing bacteria.</title>
        <authorList>
            <person name="Butler K."/>
        </authorList>
    </citation>
    <scope>NUCLEOTIDE SEQUENCE [LARGE SCALE GENOMIC DNA]</scope>
    <source>
        <strain evidence="2 3">DSM 24669</strain>
    </source>
</reference>
<keyword evidence="1" id="KW-0732">Signal</keyword>
<feature type="chain" id="PRO_5030009275" evidence="1">
    <location>
        <begin position="21"/>
        <end position="111"/>
    </location>
</feature>
<dbReference type="STRING" id="680026.AB733_07430"/>
<name>A0A0J8Y124_9GAMM</name>